<evidence type="ECO:0000313" key="1">
    <source>
        <dbReference type="EMBL" id="KXS11328.1"/>
    </source>
</evidence>
<dbReference type="OrthoDB" id="539213at2759"/>
<dbReference type="AlphaFoldDB" id="A0A139A414"/>
<dbReference type="InterPro" id="IPR036770">
    <property type="entry name" value="Ankyrin_rpt-contain_sf"/>
</dbReference>
<name>A0A139A414_GONPJ</name>
<organism evidence="1 2">
    <name type="scientific">Gonapodya prolifera (strain JEL478)</name>
    <name type="common">Monoblepharis prolifera</name>
    <dbReference type="NCBI Taxonomy" id="1344416"/>
    <lineage>
        <taxon>Eukaryota</taxon>
        <taxon>Fungi</taxon>
        <taxon>Fungi incertae sedis</taxon>
        <taxon>Chytridiomycota</taxon>
        <taxon>Chytridiomycota incertae sedis</taxon>
        <taxon>Monoblepharidomycetes</taxon>
        <taxon>Monoblepharidales</taxon>
        <taxon>Gonapodyaceae</taxon>
        <taxon>Gonapodya</taxon>
    </lineage>
</organism>
<evidence type="ECO:0008006" key="3">
    <source>
        <dbReference type="Google" id="ProtNLM"/>
    </source>
</evidence>
<dbReference type="Proteomes" id="UP000070544">
    <property type="component" value="Unassembled WGS sequence"/>
</dbReference>
<proteinExistence type="predicted"/>
<gene>
    <name evidence="1" type="ORF">M427DRAFT_72959</name>
</gene>
<evidence type="ECO:0000313" key="2">
    <source>
        <dbReference type="Proteomes" id="UP000070544"/>
    </source>
</evidence>
<sequence length="483" mass="54136">MEARPSTPPQTFFTYVSPSPSASIVTILRLKDDAETSNQLDKEFADCEDEEKLFQDEEGRTIRVRRRRMDEVDGSSDGTHDIFVEDDVIVEKEVVNPFESSNDAIEGEVMRLTIDDRVNEEKRDPVPLRFDWEEDVETQPNVHPELDARLLEAIETSNLKAIEHCIRSGANPNVRKIVTLQVTLPSGEQVEETLPMESCLALAIRSSGDETVELVRMLLLAGADPNAKIEWNVANFFDVWTADDWCGKFRWLKTYSYSSALEFALTSSRGVPFNEKGAYVVLQNPATQNSRRDEFLKPNFDVIQLLLRCSAEVTPEAILRAKRSKDSALIEEIENAYYEQQEQFKQESFAGTASSVLEDICEELDEGIVGIPPSADPKVEQTVDWDSLDAVEVVEDYFEDSDEGATSNVVSPEVGEASFADSDTVDESEMKEQLKVDSVSADAPLALGLWCSTVFGQQDIASHSSLTPGNSALKHRRQRYKVR</sequence>
<accession>A0A139A414</accession>
<protein>
    <recommendedName>
        <fullName evidence="3">Ankyrin</fullName>
    </recommendedName>
</protein>
<dbReference type="Gene3D" id="1.25.40.20">
    <property type="entry name" value="Ankyrin repeat-containing domain"/>
    <property type="match status" value="1"/>
</dbReference>
<keyword evidence="2" id="KW-1185">Reference proteome</keyword>
<reference evidence="1 2" key="1">
    <citation type="journal article" date="2015" name="Genome Biol. Evol.">
        <title>Phylogenomic analyses indicate that early fungi evolved digesting cell walls of algal ancestors of land plants.</title>
        <authorList>
            <person name="Chang Y."/>
            <person name="Wang S."/>
            <person name="Sekimoto S."/>
            <person name="Aerts A.L."/>
            <person name="Choi C."/>
            <person name="Clum A."/>
            <person name="LaButti K.M."/>
            <person name="Lindquist E.A."/>
            <person name="Yee Ngan C."/>
            <person name="Ohm R.A."/>
            <person name="Salamov A.A."/>
            <person name="Grigoriev I.V."/>
            <person name="Spatafora J.W."/>
            <person name="Berbee M.L."/>
        </authorList>
    </citation>
    <scope>NUCLEOTIDE SEQUENCE [LARGE SCALE GENOMIC DNA]</scope>
    <source>
        <strain evidence="1 2">JEL478</strain>
    </source>
</reference>
<dbReference type="EMBL" id="KQ965803">
    <property type="protein sequence ID" value="KXS11328.1"/>
    <property type="molecule type" value="Genomic_DNA"/>
</dbReference>